<evidence type="ECO:0000259" key="7">
    <source>
        <dbReference type="Pfam" id="PF00916"/>
    </source>
</evidence>
<feature type="transmembrane region" description="Helical" evidence="6">
    <location>
        <begin position="60"/>
        <end position="93"/>
    </location>
</feature>
<dbReference type="Pfam" id="PF00916">
    <property type="entry name" value="Sulfate_transp"/>
    <property type="match status" value="1"/>
</dbReference>
<dbReference type="InterPro" id="IPR001902">
    <property type="entry name" value="SLC26A/SulP_fam"/>
</dbReference>
<dbReference type="EMBL" id="OE181531">
    <property type="protein sequence ID" value="CAD7573322.1"/>
    <property type="molecule type" value="Genomic_DNA"/>
</dbReference>
<feature type="region of interest" description="Disordered" evidence="5">
    <location>
        <begin position="149"/>
        <end position="197"/>
    </location>
</feature>
<proteinExistence type="predicted"/>
<keyword evidence="3 6" id="KW-1133">Transmembrane helix</keyword>
<feature type="transmembrane region" description="Helical" evidence="6">
    <location>
        <begin position="32"/>
        <end position="53"/>
    </location>
</feature>
<feature type="compositionally biased region" description="Polar residues" evidence="5">
    <location>
        <begin position="427"/>
        <end position="437"/>
    </location>
</feature>
<gene>
    <name evidence="8" type="ORF">TCMB3V08_LOCUS5960</name>
</gene>
<evidence type="ECO:0000256" key="4">
    <source>
        <dbReference type="ARBA" id="ARBA00023136"/>
    </source>
</evidence>
<evidence type="ECO:0000256" key="1">
    <source>
        <dbReference type="ARBA" id="ARBA00004141"/>
    </source>
</evidence>
<evidence type="ECO:0000256" key="5">
    <source>
        <dbReference type="SAM" id="MobiDB-lite"/>
    </source>
</evidence>
<feature type="region of interest" description="Disordered" evidence="5">
    <location>
        <begin position="404"/>
        <end position="444"/>
    </location>
</feature>
<feature type="compositionally biased region" description="Low complexity" evidence="5">
    <location>
        <begin position="158"/>
        <end position="167"/>
    </location>
</feature>
<dbReference type="GO" id="GO:0055085">
    <property type="term" value="P:transmembrane transport"/>
    <property type="evidence" value="ECO:0007669"/>
    <property type="project" value="InterPro"/>
</dbReference>
<evidence type="ECO:0000256" key="2">
    <source>
        <dbReference type="ARBA" id="ARBA00022692"/>
    </source>
</evidence>
<protein>
    <submittedName>
        <fullName evidence="8">(California timema) hypothetical protein</fullName>
    </submittedName>
</protein>
<evidence type="ECO:0000256" key="6">
    <source>
        <dbReference type="SAM" id="Phobius"/>
    </source>
</evidence>
<reference evidence="8" key="1">
    <citation type="submission" date="2020-11" db="EMBL/GenBank/DDBJ databases">
        <authorList>
            <person name="Tran Van P."/>
        </authorList>
    </citation>
    <scope>NUCLEOTIDE SEQUENCE</scope>
</reference>
<feature type="compositionally biased region" description="Basic and acidic residues" evidence="5">
    <location>
        <begin position="411"/>
        <end position="424"/>
    </location>
</feature>
<keyword evidence="4 6" id="KW-0472">Membrane</keyword>
<name>A0A7R9P7U1_TIMCA</name>
<keyword evidence="2 6" id="KW-0812">Transmembrane</keyword>
<dbReference type="AlphaFoldDB" id="A0A7R9P7U1"/>
<evidence type="ECO:0000256" key="3">
    <source>
        <dbReference type="ARBA" id="ARBA00022989"/>
    </source>
</evidence>
<evidence type="ECO:0000313" key="8">
    <source>
        <dbReference type="EMBL" id="CAD7573322.1"/>
    </source>
</evidence>
<sequence>MNQTLDVVPGILIVLALSLLTPYFYFIPRATLSSVIICAVLFMVEVGMVSTMWKSNKRDLIPALVTFFACLGFGVELGILIGIAVDISFLLYFNARPRVLVETLVVRYVIVVCAESPGGSEYVLVTPSSGLLFPAVDFVREAVAAASLVRRTPPHQGPPRGRQLPPRAEGGLYGRPGDPRHSPRFRQERSPSAILPGVPTCRQDAVQRWKHPARFRRHGTGAYRGPQRKLGLIESGTCDCGEEGTPEHVVLECVLTLEVPGGASAEPCKLDSSKTECPEEHRGCPCDPKDSFPVVWIKVSGVSINSEGFPASYDPPPWKQERWIVVGGSPESRWRKAAALQPSGTIGGKEFPGRNGNIIKVGGAATPERAPPQVVDMGMPTSAGCLVDSGILSTVVGSVGEGIWGGGGLSRESRNGHKNTKLELEDSQGQVATSADTDQVDTRF</sequence>
<feature type="domain" description="SLC26A/SulP transporter" evidence="7">
    <location>
        <begin position="7"/>
        <end position="64"/>
    </location>
</feature>
<comment type="subcellular location">
    <subcellularLocation>
        <location evidence="1">Membrane</location>
        <topology evidence="1">Multi-pass membrane protein</topology>
    </subcellularLocation>
</comment>
<dbReference type="InterPro" id="IPR011547">
    <property type="entry name" value="SLC26A/SulP_dom"/>
</dbReference>
<dbReference type="PANTHER" id="PTHR11814">
    <property type="entry name" value="SULFATE TRANSPORTER"/>
    <property type="match status" value="1"/>
</dbReference>
<feature type="transmembrane region" description="Helical" evidence="6">
    <location>
        <begin position="7"/>
        <end position="26"/>
    </location>
</feature>
<accession>A0A7R9P7U1</accession>
<organism evidence="8">
    <name type="scientific">Timema californicum</name>
    <name type="common">California timema</name>
    <name type="synonym">Walking stick</name>
    <dbReference type="NCBI Taxonomy" id="61474"/>
    <lineage>
        <taxon>Eukaryota</taxon>
        <taxon>Metazoa</taxon>
        <taxon>Ecdysozoa</taxon>
        <taxon>Arthropoda</taxon>
        <taxon>Hexapoda</taxon>
        <taxon>Insecta</taxon>
        <taxon>Pterygota</taxon>
        <taxon>Neoptera</taxon>
        <taxon>Polyneoptera</taxon>
        <taxon>Phasmatodea</taxon>
        <taxon>Timematodea</taxon>
        <taxon>Timematoidea</taxon>
        <taxon>Timematidae</taxon>
        <taxon>Timema</taxon>
    </lineage>
</organism>
<feature type="compositionally biased region" description="Basic and acidic residues" evidence="5">
    <location>
        <begin position="177"/>
        <end position="189"/>
    </location>
</feature>
<dbReference type="GO" id="GO:0016020">
    <property type="term" value="C:membrane"/>
    <property type="evidence" value="ECO:0007669"/>
    <property type="project" value="UniProtKB-SubCell"/>
</dbReference>